<reference evidence="4" key="1">
    <citation type="journal article" date="2019" name="Int. J. Syst. Evol. Microbiol.">
        <title>The Global Catalogue of Microorganisms (GCM) 10K type strain sequencing project: providing services to taxonomists for standard genome sequencing and annotation.</title>
        <authorList>
            <consortium name="The Broad Institute Genomics Platform"/>
            <consortium name="The Broad Institute Genome Sequencing Center for Infectious Disease"/>
            <person name="Wu L."/>
            <person name="Ma J."/>
        </authorList>
    </citation>
    <scope>NUCLEOTIDE SEQUENCE [LARGE SCALE GENOMIC DNA]</scope>
    <source>
        <strain evidence="4">CGMCC 1.6964</strain>
    </source>
</reference>
<feature type="domain" description="Pyrrolo-quinoline quinone repeat" evidence="2">
    <location>
        <begin position="87"/>
        <end position="154"/>
    </location>
</feature>
<feature type="chain" id="PRO_5046494501" description="Pyrrolo-quinoline quinone repeat domain-containing protein" evidence="1">
    <location>
        <begin position="25"/>
        <end position="408"/>
    </location>
</feature>
<evidence type="ECO:0000256" key="1">
    <source>
        <dbReference type="SAM" id="SignalP"/>
    </source>
</evidence>
<dbReference type="SUPFAM" id="SSF50998">
    <property type="entry name" value="Quinoprotein alcohol dehydrogenase-like"/>
    <property type="match status" value="1"/>
</dbReference>
<dbReference type="InterPro" id="IPR015943">
    <property type="entry name" value="WD40/YVTN_repeat-like_dom_sf"/>
</dbReference>
<dbReference type="InterPro" id="IPR002372">
    <property type="entry name" value="PQQ_rpt_dom"/>
</dbReference>
<dbReference type="RefSeq" id="WP_018977275.1">
    <property type="nucleotide sequence ID" value="NZ_BMLN01000010.1"/>
</dbReference>
<dbReference type="InterPro" id="IPR011047">
    <property type="entry name" value="Quinoprotein_ADH-like_sf"/>
</dbReference>
<protein>
    <recommendedName>
        <fullName evidence="2">Pyrrolo-quinoline quinone repeat domain-containing protein</fullName>
    </recommendedName>
</protein>
<accession>A0ABQ2L8F8</accession>
<evidence type="ECO:0000313" key="3">
    <source>
        <dbReference type="EMBL" id="GGO05559.1"/>
    </source>
</evidence>
<comment type="caution">
    <text evidence="3">The sequence shown here is derived from an EMBL/GenBank/DDBJ whole genome shotgun (WGS) entry which is preliminary data.</text>
</comment>
<evidence type="ECO:0000259" key="2">
    <source>
        <dbReference type="Pfam" id="PF13360"/>
    </source>
</evidence>
<evidence type="ECO:0000313" key="4">
    <source>
        <dbReference type="Proteomes" id="UP000606653"/>
    </source>
</evidence>
<dbReference type="EMBL" id="BMLN01000010">
    <property type="protein sequence ID" value="GGO05559.1"/>
    <property type="molecule type" value="Genomic_DNA"/>
</dbReference>
<proteinExistence type="predicted"/>
<organism evidence="3 4">
    <name type="scientific">Saccharibacillus kuerlensis</name>
    <dbReference type="NCBI Taxonomy" id="459527"/>
    <lineage>
        <taxon>Bacteria</taxon>
        <taxon>Bacillati</taxon>
        <taxon>Bacillota</taxon>
        <taxon>Bacilli</taxon>
        <taxon>Bacillales</taxon>
        <taxon>Paenibacillaceae</taxon>
        <taxon>Saccharibacillus</taxon>
    </lineage>
</organism>
<dbReference type="Gene3D" id="2.130.10.10">
    <property type="entry name" value="YVTN repeat-like/Quinoprotein amine dehydrogenase"/>
    <property type="match status" value="1"/>
</dbReference>
<sequence>MKSTEKWGAIVLSAAVLLSAPSYAGASVSEAKTALPQPSWISASVYDASSASAHDIHFVKSRGLVYAHTVQHVNKTSSKTSYDWYLETVTAFDAATGTQKWSYTFHEKSGPYTIASSILYTEDGTIYFTGTFSNSTQKIYALRPDGQEAWTRIIPYGSDVYLLNDGGLLIASPQGPDQSGLVKTSVSRCNSFGKTLSSHILPGRILSTENDRIVTDTSRLVRIGSTWERSSSPSVEVYTTDLKRLYSYKFPNSVNLLRDGGGMPILVQDDGTIIFRGSVAGTVNKLFAISPQGRLLWGRVIPADSVITSTGNGYVTYSNRTVTSFNLSGKQAEQKLMDEPGQIVVLERTNDKDLQIDMADTLYIFDPNTLNVVQAVSNLPLRSDYAFAYADGFLYAAKSGSLVKYVLN</sequence>
<name>A0ABQ2L8F8_9BACL</name>
<gene>
    <name evidence="3" type="ORF">GCM10010969_32100</name>
</gene>
<dbReference type="Pfam" id="PF13360">
    <property type="entry name" value="PQQ_2"/>
    <property type="match status" value="1"/>
</dbReference>
<dbReference type="Proteomes" id="UP000606653">
    <property type="component" value="Unassembled WGS sequence"/>
</dbReference>
<keyword evidence="1" id="KW-0732">Signal</keyword>
<feature type="signal peptide" evidence="1">
    <location>
        <begin position="1"/>
        <end position="24"/>
    </location>
</feature>
<keyword evidence="4" id="KW-1185">Reference proteome</keyword>